<proteinExistence type="predicted"/>
<accession>A0ABR2FDF2</accession>
<organism evidence="1 2">
    <name type="scientific">Hibiscus sabdariffa</name>
    <name type="common">roselle</name>
    <dbReference type="NCBI Taxonomy" id="183260"/>
    <lineage>
        <taxon>Eukaryota</taxon>
        <taxon>Viridiplantae</taxon>
        <taxon>Streptophyta</taxon>
        <taxon>Embryophyta</taxon>
        <taxon>Tracheophyta</taxon>
        <taxon>Spermatophyta</taxon>
        <taxon>Magnoliopsida</taxon>
        <taxon>eudicotyledons</taxon>
        <taxon>Gunneridae</taxon>
        <taxon>Pentapetalae</taxon>
        <taxon>rosids</taxon>
        <taxon>malvids</taxon>
        <taxon>Malvales</taxon>
        <taxon>Malvaceae</taxon>
        <taxon>Malvoideae</taxon>
        <taxon>Hibiscus</taxon>
    </lineage>
</organism>
<name>A0ABR2FDF2_9ROSI</name>
<keyword evidence="2" id="KW-1185">Reference proteome</keyword>
<sequence length="82" mass="9329">MNAVHVRNQKHELTLPRNRPGSILVQPYPYSMPYSASSSQRPYRYGPSRIGTICLIQIPVAKDRIGTGQTYRYGMPELHTLV</sequence>
<dbReference type="Proteomes" id="UP001472677">
    <property type="component" value="Unassembled WGS sequence"/>
</dbReference>
<evidence type="ECO:0000313" key="1">
    <source>
        <dbReference type="EMBL" id="KAK8578902.1"/>
    </source>
</evidence>
<dbReference type="EMBL" id="JBBPBM010000006">
    <property type="protein sequence ID" value="KAK8578902.1"/>
    <property type="molecule type" value="Genomic_DNA"/>
</dbReference>
<evidence type="ECO:0000313" key="2">
    <source>
        <dbReference type="Proteomes" id="UP001472677"/>
    </source>
</evidence>
<reference evidence="1 2" key="1">
    <citation type="journal article" date="2024" name="G3 (Bethesda)">
        <title>Genome assembly of Hibiscus sabdariffa L. provides insights into metabolisms of medicinal natural products.</title>
        <authorList>
            <person name="Kim T."/>
        </authorList>
    </citation>
    <scope>NUCLEOTIDE SEQUENCE [LARGE SCALE GENOMIC DNA]</scope>
    <source>
        <strain evidence="1">TK-2024</strain>
        <tissue evidence="1">Old leaves</tissue>
    </source>
</reference>
<comment type="caution">
    <text evidence="1">The sequence shown here is derived from an EMBL/GenBank/DDBJ whole genome shotgun (WGS) entry which is preliminary data.</text>
</comment>
<gene>
    <name evidence="1" type="ORF">V6N12_069246</name>
</gene>
<protein>
    <submittedName>
        <fullName evidence="1">Uncharacterized protein</fullName>
    </submittedName>
</protein>